<proteinExistence type="inferred from homology"/>
<dbReference type="PANTHER" id="PTHR43491:SF2">
    <property type="entry name" value="UDP-N-ACETYL-D-MANNOSAMINE DEHYDROGENASE"/>
    <property type="match status" value="1"/>
</dbReference>
<dbReference type="Pfam" id="PF03721">
    <property type="entry name" value="UDPG_MGDP_dh_N"/>
    <property type="match status" value="1"/>
</dbReference>
<dbReference type="Pfam" id="PF03720">
    <property type="entry name" value="UDPG_MGDP_dh_C"/>
    <property type="match status" value="1"/>
</dbReference>
<dbReference type="PIRSF" id="PIRSF500136">
    <property type="entry name" value="UDP_ManNAc_DH"/>
    <property type="match status" value="1"/>
</dbReference>
<dbReference type="Gene3D" id="3.40.50.720">
    <property type="entry name" value="NAD(P)-binding Rossmann-like Domain"/>
    <property type="match status" value="2"/>
</dbReference>
<dbReference type="InterPro" id="IPR036220">
    <property type="entry name" value="UDP-Glc/GDP-Man_DH_C_sf"/>
</dbReference>
<dbReference type="GO" id="GO:0000271">
    <property type="term" value="P:polysaccharide biosynthetic process"/>
    <property type="evidence" value="ECO:0007669"/>
    <property type="project" value="InterPro"/>
</dbReference>
<evidence type="ECO:0000259" key="5">
    <source>
        <dbReference type="SMART" id="SM00984"/>
    </source>
</evidence>
<dbReference type="PATRIC" id="fig|1305731.5.peg.304"/>
<evidence type="ECO:0000313" key="6">
    <source>
        <dbReference type="EMBL" id="KPQ29101.1"/>
    </source>
</evidence>
<evidence type="ECO:0000256" key="1">
    <source>
        <dbReference type="ARBA" id="ARBA00006601"/>
    </source>
</evidence>
<reference evidence="6 7" key="1">
    <citation type="submission" date="2015-09" db="EMBL/GenBank/DDBJ databases">
        <title>Identification and resolution of microdiversity through metagenomic sequencing of parallel consortia.</title>
        <authorList>
            <person name="Nelson W.C."/>
            <person name="Romine M.F."/>
            <person name="Lindemann S.R."/>
        </authorList>
    </citation>
    <scope>NUCLEOTIDE SEQUENCE [LARGE SCALE GENOMIC DNA]</scope>
    <source>
        <strain evidence="6">HL-55</strain>
    </source>
</reference>
<dbReference type="SUPFAM" id="SSF51735">
    <property type="entry name" value="NAD(P)-binding Rossmann-fold domains"/>
    <property type="match status" value="1"/>
</dbReference>
<dbReference type="InterPro" id="IPR014027">
    <property type="entry name" value="UDP-Glc/GDP-Man_DH_C"/>
</dbReference>
<dbReference type="InterPro" id="IPR036291">
    <property type="entry name" value="NAD(P)-bd_dom_sf"/>
</dbReference>
<evidence type="ECO:0000256" key="2">
    <source>
        <dbReference type="ARBA" id="ARBA00023002"/>
    </source>
</evidence>
<protein>
    <submittedName>
        <fullName evidence="6">UDP-N-acetyl-D-galactosamine dehydrogenase</fullName>
        <ecNumber evidence="6">1.1.1.-</ecNumber>
    </submittedName>
</protein>
<dbReference type="EC" id="1.1.1.-" evidence="6"/>
<evidence type="ECO:0000256" key="4">
    <source>
        <dbReference type="PIRNR" id="PIRNR000124"/>
    </source>
</evidence>
<dbReference type="InterPro" id="IPR001732">
    <property type="entry name" value="UDP-Glc/GDP-Man_DH_N"/>
</dbReference>
<dbReference type="OrthoDB" id="9803238at2"/>
<dbReference type="PIRSF" id="PIRSF000124">
    <property type="entry name" value="UDPglc_GDPman_dh"/>
    <property type="match status" value="1"/>
</dbReference>
<dbReference type="SUPFAM" id="SSF52413">
    <property type="entry name" value="UDP-glucose/GDP-mannose dehydrogenase C-terminal domain"/>
    <property type="match status" value="1"/>
</dbReference>
<dbReference type="InterPro" id="IPR014026">
    <property type="entry name" value="UDP-Glc/GDP-Man_DH_dimer"/>
</dbReference>
<dbReference type="EMBL" id="LJZQ01000008">
    <property type="protein sequence ID" value="KPQ29101.1"/>
    <property type="molecule type" value="Genomic_DNA"/>
</dbReference>
<evidence type="ECO:0000313" key="7">
    <source>
        <dbReference type="Proteomes" id="UP000050416"/>
    </source>
</evidence>
<accession>A0A0P8D018</accession>
<dbReference type="GO" id="GO:0016628">
    <property type="term" value="F:oxidoreductase activity, acting on the CH-CH group of donors, NAD or NADP as acceptor"/>
    <property type="evidence" value="ECO:0007669"/>
    <property type="project" value="InterPro"/>
</dbReference>
<comment type="similarity">
    <text evidence="1 4">Belongs to the UDP-glucose/GDP-mannose dehydrogenase family.</text>
</comment>
<dbReference type="NCBIfam" id="TIGR03026">
    <property type="entry name" value="NDP-sugDHase"/>
    <property type="match status" value="1"/>
</dbReference>
<dbReference type="SUPFAM" id="SSF48179">
    <property type="entry name" value="6-phosphogluconate dehydrogenase C-terminal domain-like"/>
    <property type="match status" value="1"/>
</dbReference>
<sequence>MKNIAVIGLGYVGLPLAVAFGEKRPVVGFDINTNRIAELTQGEDFTREVAADELAGAAQLSFTDSLDDIADCTVFIVTVPTPIDDYKTPDLTPLVKASESVGKVLKSGDIVIYESTVYPGATEEVCVPVLERVSGLKFNEDFYAGYSPERINPGDKEHRVTTIMKVTSGSTPAIAEEVDALYADIITAGTHKASSIKVAEAAKVIENTQRDLNIALMNELAMIFARLGIDTHEALAAAGTKWNFLPFKPGLVGGHCIGVDPYYLTHKAQAIGYHPEIILAGRRTNDGMGPYVASELVKAMIKAGHTIANARVLVMGFTFKENCPDLRNTRVIDVVKELQDFGCQVDVTDCWADNAEAEHEYGFSLTNAPEKGSYDGLIVAVPHNEYVAMSVGDLRGYLKAGGVLFDLKGVLPLGEADLRL</sequence>
<keyword evidence="3" id="KW-0520">NAD</keyword>
<comment type="caution">
    <text evidence="6">The sequence shown here is derived from an EMBL/GenBank/DDBJ whole genome shotgun (WGS) entry which is preliminary data.</text>
</comment>
<keyword evidence="2 6" id="KW-0560">Oxidoreductase</keyword>
<evidence type="ECO:0000256" key="3">
    <source>
        <dbReference type="ARBA" id="ARBA00023027"/>
    </source>
</evidence>
<dbReference type="NCBIfam" id="NF011729">
    <property type="entry name" value="PRK15182.1"/>
    <property type="match status" value="1"/>
</dbReference>
<dbReference type="PANTHER" id="PTHR43491">
    <property type="entry name" value="UDP-N-ACETYL-D-MANNOSAMINE DEHYDROGENASE"/>
    <property type="match status" value="1"/>
</dbReference>
<dbReference type="GO" id="GO:0016616">
    <property type="term" value="F:oxidoreductase activity, acting on the CH-OH group of donors, NAD or NADP as acceptor"/>
    <property type="evidence" value="ECO:0007669"/>
    <property type="project" value="InterPro"/>
</dbReference>
<name>A0A0P8D018_9GAMM</name>
<feature type="domain" description="UDP-glucose/GDP-mannose dehydrogenase C-terminal" evidence="5">
    <location>
        <begin position="313"/>
        <end position="413"/>
    </location>
</feature>
<dbReference type="InterPro" id="IPR017476">
    <property type="entry name" value="UDP-Glc/GDP-Man"/>
</dbReference>
<dbReference type="Proteomes" id="UP000050416">
    <property type="component" value="Unassembled WGS sequence"/>
</dbReference>
<dbReference type="GO" id="GO:0051287">
    <property type="term" value="F:NAD binding"/>
    <property type="evidence" value="ECO:0007669"/>
    <property type="project" value="InterPro"/>
</dbReference>
<gene>
    <name evidence="6" type="primary">wbpO-2</name>
    <name evidence="6" type="ORF">HLUCCX14_07445</name>
</gene>
<dbReference type="STRING" id="1305731.GCA_000934705_00590"/>
<dbReference type="Pfam" id="PF00984">
    <property type="entry name" value="UDPG_MGDP_dh"/>
    <property type="match status" value="1"/>
</dbReference>
<dbReference type="InterPro" id="IPR028359">
    <property type="entry name" value="UDP_ManNAc/GlcNAc_DH"/>
</dbReference>
<dbReference type="AlphaFoldDB" id="A0A0P8D018"/>
<dbReference type="InterPro" id="IPR008927">
    <property type="entry name" value="6-PGluconate_DH-like_C_sf"/>
</dbReference>
<organism evidence="6 7">
    <name type="scientific">Marinobacter excellens HL-55</name>
    <dbReference type="NCBI Taxonomy" id="1305731"/>
    <lineage>
        <taxon>Bacteria</taxon>
        <taxon>Pseudomonadati</taxon>
        <taxon>Pseudomonadota</taxon>
        <taxon>Gammaproteobacteria</taxon>
        <taxon>Pseudomonadales</taxon>
        <taxon>Marinobacteraceae</taxon>
        <taxon>Marinobacter</taxon>
    </lineage>
</organism>
<dbReference type="SMART" id="SM00984">
    <property type="entry name" value="UDPG_MGDP_dh_C"/>
    <property type="match status" value="1"/>
</dbReference>